<dbReference type="Proteomes" id="UP001151760">
    <property type="component" value="Unassembled WGS sequence"/>
</dbReference>
<gene>
    <name evidence="1" type="ORF">Tco_0941327</name>
</gene>
<name>A0ABQ5DSY0_9ASTR</name>
<protein>
    <submittedName>
        <fullName evidence="1">Uncharacterized protein</fullName>
    </submittedName>
</protein>
<dbReference type="EMBL" id="BQNB010015564">
    <property type="protein sequence ID" value="GJT41462.1"/>
    <property type="molecule type" value="Genomic_DNA"/>
</dbReference>
<organism evidence="1 2">
    <name type="scientific">Tanacetum coccineum</name>
    <dbReference type="NCBI Taxonomy" id="301880"/>
    <lineage>
        <taxon>Eukaryota</taxon>
        <taxon>Viridiplantae</taxon>
        <taxon>Streptophyta</taxon>
        <taxon>Embryophyta</taxon>
        <taxon>Tracheophyta</taxon>
        <taxon>Spermatophyta</taxon>
        <taxon>Magnoliopsida</taxon>
        <taxon>eudicotyledons</taxon>
        <taxon>Gunneridae</taxon>
        <taxon>Pentapetalae</taxon>
        <taxon>asterids</taxon>
        <taxon>campanulids</taxon>
        <taxon>Asterales</taxon>
        <taxon>Asteraceae</taxon>
        <taxon>Asteroideae</taxon>
        <taxon>Anthemideae</taxon>
        <taxon>Anthemidinae</taxon>
        <taxon>Tanacetum</taxon>
    </lineage>
</organism>
<proteinExistence type="predicted"/>
<evidence type="ECO:0000313" key="1">
    <source>
        <dbReference type="EMBL" id="GJT41462.1"/>
    </source>
</evidence>
<sequence>MVRVGSMTYFQDHSWYNELADGKLKEETLALKTKIEGSWGDATPGVLKFCRWLKGRFNNFHELEYEVRRFKMMKYLFDNDEEYITIKESEYLKHLKDSLNAYRELLRLIDDGWVVTTPGEA</sequence>
<reference evidence="1" key="2">
    <citation type="submission" date="2022-01" db="EMBL/GenBank/DDBJ databases">
        <authorList>
            <person name="Yamashiro T."/>
            <person name="Shiraishi A."/>
            <person name="Satake H."/>
            <person name="Nakayama K."/>
        </authorList>
    </citation>
    <scope>NUCLEOTIDE SEQUENCE</scope>
</reference>
<reference evidence="1" key="1">
    <citation type="journal article" date="2022" name="Int. J. Mol. Sci.">
        <title>Draft Genome of Tanacetum Coccineum: Genomic Comparison of Closely Related Tanacetum-Family Plants.</title>
        <authorList>
            <person name="Yamashiro T."/>
            <person name="Shiraishi A."/>
            <person name="Nakayama K."/>
            <person name="Satake H."/>
        </authorList>
    </citation>
    <scope>NUCLEOTIDE SEQUENCE</scope>
</reference>
<accession>A0ABQ5DSY0</accession>
<comment type="caution">
    <text evidence="1">The sequence shown here is derived from an EMBL/GenBank/DDBJ whole genome shotgun (WGS) entry which is preliminary data.</text>
</comment>
<evidence type="ECO:0000313" key="2">
    <source>
        <dbReference type="Proteomes" id="UP001151760"/>
    </source>
</evidence>
<keyword evidence="2" id="KW-1185">Reference proteome</keyword>